<feature type="region of interest" description="Disordered" evidence="1">
    <location>
        <begin position="288"/>
        <end position="316"/>
    </location>
</feature>
<gene>
    <name evidence="3" type="ORF">BDK51DRAFT_39901</name>
</gene>
<feature type="compositionally biased region" description="Low complexity" evidence="1">
    <location>
        <begin position="54"/>
        <end position="82"/>
    </location>
</feature>
<accession>A0A4P9W8Z8</accession>
<feature type="chain" id="PRO_5020739212" evidence="2">
    <location>
        <begin position="19"/>
        <end position="316"/>
    </location>
</feature>
<dbReference type="AlphaFoldDB" id="A0A4P9W8Z8"/>
<name>A0A4P9W8Z8_9FUNG</name>
<organism evidence="3 4">
    <name type="scientific">Blyttiomyces helicus</name>
    <dbReference type="NCBI Taxonomy" id="388810"/>
    <lineage>
        <taxon>Eukaryota</taxon>
        <taxon>Fungi</taxon>
        <taxon>Fungi incertae sedis</taxon>
        <taxon>Chytridiomycota</taxon>
        <taxon>Chytridiomycota incertae sedis</taxon>
        <taxon>Chytridiomycetes</taxon>
        <taxon>Chytridiomycetes incertae sedis</taxon>
        <taxon>Blyttiomyces</taxon>
    </lineage>
</organism>
<evidence type="ECO:0000313" key="4">
    <source>
        <dbReference type="Proteomes" id="UP000269721"/>
    </source>
</evidence>
<feature type="compositionally biased region" description="Acidic residues" evidence="1">
    <location>
        <begin position="291"/>
        <end position="304"/>
    </location>
</feature>
<dbReference type="Proteomes" id="UP000269721">
    <property type="component" value="Unassembled WGS sequence"/>
</dbReference>
<sequence>MFSKIILASAALADAAVAAPTSGYEKPSYPAPASNSYQQPSLRTTPTLSPPTTPSISRGRTTPPRLTLLPTATPTPAIRPRPTSSPLGAPLVSVDLCHLHITVDPIIGCLTPPLSLPPPSVIQFASIACTAGKTPEDAQRALYQCYALESQAKLTNPPHHAGVARGQGECYGVFGTTKVGAKPSSKLASFRPLAEHFHRSMGSRLELTGKEARYRCTYYMKKFGRTKLFEQGTGAGVEDPDRYGGVNSRAAKLQAICPWYSRMDVPLGGRANVTPLYHVDSSAERACEVPADGEDEFASEEEADSDVKEEKEDEQQ</sequence>
<proteinExistence type="predicted"/>
<feature type="signal peptide" evidence="2">
    <location>
        <begin position="1"/>
        <end position="18"/>
    </location>
</feature>
<evidence type="ECO:0000256" key="2">
    <source>
        <dbReference type="SAM" id="SignalP"/>
    </source>
</evidence>
<feature type="region of interest" description="Disordered" evidence="1">
    <location>
        <begin position="23"/>
        <end position="83"/>
    </location>
</feature>
<keyword evidence="2" id="KW-0732">Signal</keyword>
<evidence type="ECO:0000313" key="3">
    <source>
        <dbReference type="EMBL" id="RKO88854.1"/>
    </source>
</evidence>
<keyword evidence="4" id="KW-1185">Reference proteome</keyword>
<protein>
    <submittedName>
        <fullName evidence="3">Uncharacterized protein</fullName>
    </submittedName>
</protein>
<evidence type="ECO:0000256" key="1">
    <source>
        <dbReference type="SAM" id="MobiDB-lite"/>
    </source>
</evidence>
<dbReference type="EMBL" id="KZ996440">
    <property type="protein sequence ID" value="RKO88854.1"/>
    <property type="molecule type" value="Genomic_DNA"/>
</dbReference>
<reference evidence="4" key="1">
    <citation type="journal article" date="2018" name="Nat. Microbiol.">
        <title>Leveraging single-cell genomics to expand the fungal tree of life.</title>
        <authorList>
            <person name="Ahrendt S.R."/>
            <person name="Quandt C.A."/>
            <person name="Ciobanu D."/>
            <person name="Clum A."/>
            <person name="Salamov A."/>
            <person name="Andreopoulos B."/>
            <person name="Cheng J.F."/>
            <person name="Woyke T."/>
            <person name="Pelin A."/>
            <person name="Henrissat B."/>
            <person name="Reynolds N.K."/>
            <person name="Benny G.L."/>
            <person name="Smith M.E."/>
            <person name="James T.Y."/>
            <person name="Grigoriev I.V."/>
        </authorList>
    </citation>
    <scope>NUCLEOTIDE SEQUENCE [LARGE SCALE GENOMIC DNA]</scope>
</reference>